<protein>
    <submittedName>
        <fullName evidence="1">Uncharacterized protein</fullName>
    </submittedName>
</protein>
<dbReference type="Proteomes" id="UP001062846">
    <property type="component" value="Chromosome 11"/>
</dbReference>
<accession>A0ACC0LNY1</accession>
<reference evidence="1" key="1">
    <citation type="submission" date="2022-02" db="EMBL/GenBank/DDBJ databases">
        <title>Plant Genome Project.</title>
        <authorList>
            <person name="Zhang R.-G."/>
        </authorList>
    </citation>
    <scope>NUCLEOTIDE SEQUENCE</scope>
    <source>
        <strain evidence="1">AT1</strain>
    </source>
</reference>
<evidence type="ECO:0000313" key="2">
    <source>
        <dbReference type="Proteomes" id="UP001062846"/>
    </source>
</evidence>
<organism evidence="1 2">
    <name type="scientific">Rhododendron molle</name>
    <name type="common">Chinese azalea</name>
    <name type="synonym">Azalea mollis</name>
    <dbReference type="NCBI Taxonomy" id="49168"/>
    <lineage>
        <taxon>Eukaryota</taxon>
        <taxon>Viridiplantae</taxon>
        <taxon>Streptophyta</taxon>
        <taxon>Embryophyta</taxon>
        <taxon>Tracheophyta</taxon>
        <taxon>Spermatophyta</taxon>
        <taxon>Magnoliopsida</taxon>
        <taxon>eudicotyledons</taxon>
        <taxon>Gunneridae</taxon>
        <taxon>Pentapetalae</taxon>
        <taxon>asterids</taxon>
        <taxon>Ericales</taxon>
        <taxon>Ericaceae</taxon>
        <taxon>Ericoideae</taxon>
        <taxon>Rhodoreae</taxon>
        <taxon>Rhododendron</taxon>
    </lineage>
</organism>
<sequence length="131" mass="15186">MEAVVEYVERFYPKDVDIHTKKRNRLDATRMNNLVYVQFNAKLINKKARKKEKDVLLASEATNAQGWIVVLKHPTPNQLAKSGEAAQDHILVLEEIINRCGTNSNTPPHVRPLTRTWRGKQRIRNTRITMK</sequence>
<proteinExistence type="predicted"/>
<dbReference type="EMBL" id="CM046398">
    <property type="protein sequence ID" value="KAI8530345.1"/>
    <property type="molecule type" value="Genomic_DNA"/>
</dbReference>
<keyword evidence="2" id="KW-1185">Reference proteome</keyword>
<evidence type="ECO:0000313" key="1">
    <source>
        <dbReference type="EMBL" id="KAI8530345.1"/>
    </source>
</evidence>
<comment type="caution">
    <text evidence="1">The sequence shown here is derived from an EMBL/GenBank/DDBJ whole genome shotgun (WGS) entry which is preliminary data.</text>
</comment>
<gene>
    <name evidence="1" type="ORF">RHMOL_Rhmol11G0050300</name>
</gene>
<name>A0ACC0LNY1_RHOML</name>